<dbReference type="NCBIfam" id="TIGR02406">
    <property type="entry name" value="ectoine_EctA"/>
    <property type="match status" value="1"/>
</dbReference>
<protein>
    <recommendedName>
        <fullName evidence="5 9">L-2,4-diaminobutyric acid acetyltransferase</fullName>
        <shortName evidence="9">DABA acetyltransferase</shortName>
        <ecNumber evidence="4 9">2.3.1.178</ecNumber>
    </recommendedName>
</protein>
<proteinExistence type="inferred from homology"/>
<dbReference type="OrthoDB" id="2436196at2"/>
<evidence type="ECO:0000256" key="2">
    <source>
        <dbReference type="ARBA" id="ARBA00004978"/>
    </source>
</evidence>
<evidence type="ECO:0000256" key="5">
    <source>
        <dbReference type="ARBA" id="ARBA00017935"/>
    </source>
</evidence>
<dbReference type="InterPro" id="IPR012772">
    <property type="entry name" value="Ectoine_EctA"/>
</dbReference>
<sequence>MRCRGPQVTTASTTRLRAPEISDGARIWEIAGRSGELDLNSSYSYLMWCRDHRETSIVAEVDGRTVGFVTGYIRPTAPQTLFVWQVAVDAEYRGRGIGVAMLGGLVDRLRGRSITMLETTITRDNAGSIAMFSALARSRGADIGRSSLFESEDFPDGHAAEELYTIGPFPRIGLS</sequence>
<dbReference type="GO" id="GO:0019491">
    <property type="term" value="P:ectoine biosynthetic process"/>
    <property type="evidence" value="ECO:0007669"/>
    <property type="project" value="UniProtKB-UniPathway"/>
</dbReference>
<organism evidence="11 12">
    <name type="scientific">Rhodococcus spongiicola</name>
    <dbReference type="NCBI Taxonomy" id="2487352"/>
    <lineage>
        <taxon>Bacteria</taxon>
        <taxon>Bacillati</taxon>
        <taxon>Actinomycetota</taxon>
        <taxon>Actinomycetes</taxon>
        <taxon>Mycobacteriales</taxon>
        <taxon>Nocardiaceae</taxon>
        <taxon>Rhodococcus</taxon>
    </lineage>
</organism>
<dbReference type="EMBL" id="RKLN01000006">
    <property type="protein sequence ID" value="RVW00955.1"/>
    <property type="molecule type" value="Genomic_DNA"/>
</dbReference>
<dbReference type="EC" id="2.3.1.178" evidence="4 9"/>
<evidence type="ECO:0000256" key="8">
    <source>
        <dbReference type="ARBA" id="ARBA00048924"/>
    </source>
</evidence>
<comment type="caution">
    <text evidence="11">The sequence shown here is derived from an EMBL/GenBank/DDBJ whole genome shotgun (WGS) entry which is preliminary data.</text>
</comment>
<evidence type="ECO:0000259" key="10">
    <source>
        <dbReference type="PROSITE" id="PS51186"/>
    </source>
</evidence>
<dbReference type="CDD" id="cd04301">
    <property type="entry name" value="NAT_SF"/>
    <property type="match status" value="1"/>
</dbReference>
<dbReference type="InterPro" id="IPR016181">
    <property type="entry name" value="Acyl_CoA_acyltransferase"/>
</dbReference>
<evidence type="ECO:0000313" key="12">
    <source>
        <dbReference type="Proteomes" id="UP000284333"/>
    </source>
</evidence>
<dbReference type="AlphaFoldDB" id="A0A3S3B1I5"/>
<dbReference type="Pfam" id="PF00583">
    <property type="entry name" value="Acetyltransf_1"/>
    <property type="match status" value="1"/>
</dbReference>
<evidence type="ECO:0000313" key="11">
    <source>
        <dbReference type="EMBL" id="RVW00955.1"/>
    </source>
</evidence>
<evidence type="ECO:0000256" key="6">
    <source>
        <dbReference type="ARBA" id="ARBA00022679"/>
    </source>
</evidence>
<comment type="catalytic activity">
    <reaction evidence="8 9">
        <text>L-2,4-diaminobutanoate + acetyl-CoA = (2S)-4-acetamido-2-aminobutanoate + CoA + H(+)</text>
        <dbReference type="Rhea" id="RHEA:16901"/>
        <dbReference type="ChEBI" id="CHEBI:15378"/>
        <dbReference type="ChEBI" id="CHEBI:57287"/>
        <dbReference type="ChEBI" id="CHEBI:57288"/>
        <dbReference type="ChEBI" id="CHEBI:58761"/>
        <dbReference type="ChEBI" id="CHEBI:58929"/>
        <dbReference type="EC" id="2.3.1.178"/>
    </reaction>
</comment>
<dbReference type="Proteomes" id="UP000284333">
    <property type="component" value="Unassembled WGS sequence"/>
</dbReference>
<keyword evidence="6 9" id="KW-0808">Transferase</keyword>
<reference evidence="11 12" key="1">
    <citation type="submission" date="2018-11" db="EMBL/GenBank/DDBJ databases">
        <title>Rhodococcus spongicola sp. nov. and Rhodococcus xishaensis sp. nov. from marine sponges.</title>
        <authorList>
            <person name="Li L."/>
            <person name="Lin H.W."/>
        </authorList>
    </citation>
    <scope>NUCLEOTIDE SEQUENCE [LARGE SCALE GENOMIC DNA]</scope>
    <source>
        <strain evidence="11 12">LHW50502</strain>
    </source>
</reference>
<evidence type="ECO:0000256" key="4">
    <source>
        <dbReference type="ARBA" id="ARBA00012355"/>
    </source>
</evidence>
<name>A0A3S3B1I5_9NOCA</name>
<keyword evidence="7 9" id="KW-0012">Acyltransferase</keyword>
<dbReference type="Gene3D" id="3.40.630.30">
    <property type="match status" value="1"/>
</dbReference>
<evidence type="ECO:0000256" key="3">
    <source>
        <dbReference type="ARBA" id="ARBA00010712"/>
    </source>
</evidence>
<keyword evidence="12" id="KW-1185">Reference proteome</keyword>
<comment type="pathway">
    <text evidence="2 9">Amine and polyamine biosynthesis; ectoine biosynthesis; L-ectoine from L-aspartate 4-semialdehyde: step 2/3.</text>
</comment>
<evidence type="ECO:0000256" key="1">
    <source>
        <dbReference type="ARBA" id="ARBA00003741"/>
    </source>
</evidence>
<gene>
    <name evidence="9 11" type="primary">ectA</name>
    <name evidence="11" type="ORF">EF834_16455</name>
</gene>
<evidence type="ECO:0000256" key="7">
    <source>
        <dbReference type="ARBA" id="ARBA00023315"/>
    </source>
</evidence>
<comment type="function">
    <text evidence="1 9">Catalyzes the acetylation of L-2,4-diaminobutyrate (DABA) to gamma-N-acetyl-alpha,gamma-diaminobutyric acid (ADABA) with acetyl coenzyme A.</text>
</comment>
<dbReference type="UniPathway" id="UPA00067">
    <property type="reaction ID" value="UER00122"/>
</dbReference>
<dbReference type="SUPFAM" id="SSF55729">
    <property type="entry name" value="Acyl-CoA N-acyltransferases (Nat)"/>
    <property type="match status" value="1"/>
</dbReference>
<feature type="domain" description="N-acetyltransferase" evidence="10">
    <location>
        <begin position="14"/>
        <end position="161"/>
    </location>
</feature>
<dbReference type="GO" id="GO:0033816">
    <property type="term" value="F:diaminobutyrate acetyltransferase activity"/>
    <property type="evidence" value="ECO:0007669"/>
    <property type="project" value="UniProtKB-EC"/>
</dbReference>
<accession>A0A3S3B1I5</accession>
<dbReference type="PROSITE" id="PS51186">
    <property type="entry name" value="GNAT"/>
    <property type="match status" value="1"/>
</dbReference>
<evidence type="ECO:0000256" key="9">
    <source>
        <dbReference type="RuleBase" id="RU365045"/>
    </source>
</evidence>
<comment type="similarity">
    <text evidence="3 9">Belongs to the acetyltransferase family. EctA subfamily.</text>
</comment>
<dbReference type="InterPro" id="IPR000182">
    <property type="entry name" value="GNAT_dom"/>
</dbReference>